<dbReference type="PANTHER" id="PTHR31126:SF1">
    <property type="entry name" value="TYROSINE SPECIFIC PROTEIN PHOSPHATASES DOMAIN-CONTAINING PROTEIN"/>
    <property type="match status" value="1"/>
</dbReference>
<name>A0A1H6NLH8_9RHOB</name>
<evidence type="ECO:0000259" key="2">
    <source>
        <dbReference type="PROSITE" id="PS50056"/>
    </source>
</evidence>
<evidence type="ECO:0000256" key="1">
    <source>
        <dbReference type="ARBA" id="ARBA00009580"/>
    </source>
</evidence>
<feature type="domain" description="Tyrosine specific protein phosphatases" evidence="2">
    <location>
        <begin position="109"/>
        <end position="148"/>
    </location>
</feature>
<organism evidence="3 4">
    <name type="scientific">Paracoccus alkenifer</name>
    <dbReference type="NCBI Taxonomy" id="65735"/>
    <lineage>
        <taxon>Bacteria</taxon>
        <taxon>Pseudomonadati</taxon>
        <taxon>Pseudomonadota</taxon>
        <taxon>Alphaproteobacteria</taxon>
        <taxon>Rhodobacterales</taxon>
        <taxon>Paracoccaceae</taxon>
        <taxon>Paracoccus</taxon>
    </lineage>
</organism>
<dbReference type="Pfam" id="PF13350">
    <property type="entry name" value="Y_phosphatase3"/>
    <property type="match status" value="1"/>
</dbReference>
<reference evidence="4" key="1">
    <citation type="submission" date="2016-10" db="EMBL/GenBank/DDBJ databases">
        <authorList>
            <person name="Varghese N."/>
            <person name="Submissions S."/>
        </authorList>
    </citation>
    <scope>NUCLEOTIDE SEQUENCE [LARGE SCALE GENOMIC DNA]</scope>
    <source>
        <strain evidence="4">DSM 11593</strain>
    </source>
</reference>
<dbReference type="PROSITE" id="PS00383">
    <property type="entry name" value="TYR_PHOSPHATASE_1"/>
    <property type="match status" value="1"/>
</dbReference>
<dbReference type="STRING" id="65735.SAMN04488075_3053"/>
<dbReference type="EMBL" id="FNXG01000008">
    <property type="protein sequence ID" value="SEI12028.1"/>
    <property type="molecule type" value="Genomic_DNA"/>
</dbReference>
<dbReference type="GO" id="GO:0004721">
    <property type="term" value="F:phosphoprotein phosphatase activity"/>
    <property type="evidence" value="ECO:0007669"/>
    <property type="project" value="InterPro"/>
</dbReference>
<sequence>MLLNFREVAGLPGHEGRRIRPGMIFRGGAVTDPTAALLMCDRRIATVYDLRNRHEEARRPSALRGLGLRHPVRQHEIDLAAPIRMLRDGAGNAMDNRATMLRIYRELPHLFQPTFQAVFADLLASDGPIYIHCAVGKDRTGVMVALLLSALGVGREAIEGDYLRSNDAYGDIAASFQLRHPQVAAADNPALRPFIHVETDYLDVFLNSIQTPDSYLRRQIGLDEAALATLRQRFLD</sequence>
<comment type="similarity">
    <text evidence="1">Belongs to the protein-tyrosine phosphatase family.</text>
</comment>
<dbReference type="Gene3D" id="3.90.190.10">
    <property type="entry name" value="Protein tyrosine phosphatase superfamily"/>
    <property type="match status" value="1"/>
</dbReference>
<dbReference type="AlphaFoldDB" id="A0A1H6NLH8"/>
<proteinExistence type="inferred from homology"/>
<dbReference type="InterPro" id="IPR026893">
    <property type="entry name" value="Tyr/Ser_Pase_IphP-type"/>
</dbReference>
<dbReference type="PROSITE" id="PS50056">
    <property type="entry name" value="TYR_PHOSPHATASE_2"/>
    <property type="match status" value="1"/>
</dbReference>
<dbReference type="SUPFAM" id="SSF52799">
    <property type="entry name" value="(Phosphotyrosine protein) phosphatases II"/>
    <property type="match status" value="1"/>
</dbReference>
<keyword evidence="4" id="KW-1185">Reference proteome</keyword>
<dbReference type="RefSeq" id="WP_090848969.1">
    <property type="nucleotide sequence ID" value="NZ_FNXG01000008.1"/>
</dbReference>
<dbReference type="Proteomes" id="UP000199125">
    <property type="component" value="Unassembled WGS sequence"/>
</dbReference>
<evidence type="ECO:0000313" key="3">
    <source>
        <dbReference type="EMBL" id="SEI12028.1"/>
    </source>
</evidence>
<evidence type="ECO:0000313" key="4">
    <source>
        <dbReference type="Proteomes" id="UP000199125"/>
    </source>
</evidence>
<gene>
    <name evidence="3" type="ORF">SAMN04488075_3053</name>
</gene>
<accession>A0A1H6NLH8</accession>
<dbReference type="PANTHER" id="PTHR31126">
    <property type="entry name" value="TYROSINE-PROTEIN PHOSPHATASE"/>
    <property type="match status" value="1"/>
</dbReference>
<dbReference type="InterPro" id="IPR016130">
    <property type="entry name" value="Tyr_Pase_AS"/>
</dbReference>
<protein>
    <submittedName>
        <fullName evidence="3">Protein-tyrosine phosphatase</fullName>
    </submittedName>
</protein>
<dbReference type="InterPro" id="IPR000387">
    <property type="entry name" value="Tyr_Pase_dom"/>
</dbReference>
<dbReference type="OrthoDB" id="1188001at2"/>
<dbReference type="InterPro" id="IPR029021">
    <property type="entry name" value="Prot-tyrosine_phosphatase-like"/>
</dbReference>